<dbReference type="GO" id="GO:0008270">
    <property type="term" value="F:zinc ion binding"/>
    <property type="evidence" value="ECO:0007669"/>
    <property type="project" value="InterPro"/>
</dbReference>
<reference evidence="8 9" key="1">
    <citation type="submission" date="2020-07" db="EMBL/GenBank/DDBJ databases">
        <title>Sequencing the genomes of 1000 actinobacteria strains.</title>
        <authorList>
            <person name="Klenk H.-P."/>
        </authorList>
    </citation>
    <scope>NUCLEOTIDE SEQUENCE [LARGE SCALE GENOMIC DNA]</scope>
    <source>
        <strain evidence="8 9">DSM 24662</strain>
    </source>
</reference>
<protein>
    <submittedName>
        <fullName evidence="8">S-(Hydroxymethyl)glutathione dehydrogenase/alcohol dehydrogenase</fullName>
        <ecNumber evidence="8">1.1.1.1</ecNumber>
        <ecNumber evidence="8">1.1.1.284</ecNumber>
    </submittedName>
</protein>
<dbReference type="Proteomes" id="UP000576969">
    <property type="component" value="Unassembled WGS sequence"/>
</dbReference>
<name>A0A7Y9GLY8_9MICO</name>
<comment type="similarity">
    <text evidence="1 6">Belongs to the zinc-containing alcohol dehydrogenase family.</text>
</comment>
<dbReference type="PANTHER" id="PTHR43880:SF12">
    <property type="entry name" value="ALCOHOL DEHYDROGENASE CLASS-3"/>
    <property type="match status" value="1"/>
</dbReference>
<accession>A0A7Y9GLY8</accession>
<evidence type="ECO:0000256" key="3">
    <source>
        <dbReference type="ARBA" id="ARBA00022833"/>
    </source>
</evidence>
<evidence type="ECO:0000256" key="5">
    <source>
        <dbReference type="ARBA" id="ARBA00023027"/>
    </source>
</evidence>
<evidence type="ECO:0000256" key="4">
    <source>
        <dbReference type="ARBA" id="ARBA00023002"/>
    </source>
</evidence>
<dbReference type="GO" id="GO:0005829">
    <property type="term" value="C:cytosol"/>
    <property type="evidence" value="ECO:0007669"/>
    <property type="project" value="TreeGrafter"/>
</dbReference>
<dbReference type="SMART" id="SM00829">
    <property type="entry name" value="PKS_ER"/>
    <property type="match status" value="1"/>
</dbReference>
<dbReference type="SUPFAM" id="SSF51735">
    <property type="entry name" value="NAD(P)-binding Rossmann-fold domains"/>
    <property type="match status" value="1"/>
</dbReference>
<evidence type="ECO:0000256" key="6">
    <source>
        <dbReference type="RuleBase" id="RU361277"/>
    </source>
</evidence>
<dbReference type="InterPro" id="IPR036291">
    <property type="entry name" value="NAD(P)-bd_dom_sf"/>
</dbReference>
<feature type="domain" description="Enoyl reductase (ER)" evidence="7">
    <location>
        <begin position="12"/>
        <end position="368"/>
    </location>
</feature>
<keyword evidence="9" id="KW-1185">Reference proteome</keyword>
<dbReference type="GO" id="GO:0004022">
    <property type="term" value="F:alcohol dehydrogenase (NAD+) activity"/>
    <property type="evidence" value="ECO:0007669"/>
    <property type="project" value="UniProtKB-EC"/>
</dbReference>
<dbReference type="EMBL" id="JACCBV010000001">
    <property type="protein sequence ID" value="NYE18932.1"/>
    <property type="molecule type" value="Genomic_DNA"/>
</dbReference>
<dbReference type="PANTHER" id="PTHR43880">
    <property type="entry name" value="ALCOHOL DEHYDROGENASE"/>
    <property type="match status" value="1"/>
</dbReference>
<dbReference type="InterPro" id="IPR023921">
    <property type="entry name" value="ADH_Zn_actinomycetes"/>
</dbReference>
<dbReference type="InterPro" id="IPR013149">
    <property type="entry name" value="ADH-like_C"/>
</dbReference>
<dbReference type="SUPFAM" id="SSF50129">
    <property type="entry name" value="GroES-like"/>
    <property type="match status" value="2"/>
</dbReference>
<dbReference type="RefSeq" id="WP_179487941.1">
    <property type="nucleotide sequence ID" value="NZ_JACCBV010000001.1"/>
</dbReference>
<sequence>MKTRAAVLWEYGQDWRLEELELDDPGEGEVLVKLAATGLCQSDEHVRTGELPFDALPVIGGHEGAGVIEKVGPGVTTLAVGDHVVLSFIPACGRCESCATGHQNLCDEGAGIGVGLQRDGTSRHHVNGHDARLMCMLGTFSPYTVVRETSVVKIRDDVPLDKAALVGCGVTTGWATAVYAAGVKPGDTVAVLGIGGVGANAVQGAAMAGAKQILAIDPSEFNREEARRFGATHTFASAAEAREALPGLTWGRMADSALITVDVATGEVVGDALSLVGKRGTVVLTSLADVTDTTITAPMFEITAYEKRLVGALFGSANPRYDIPRLLDLYMDGELKLDELVTRTYEFEDINQGYVDMREHRNIRGMVLFD</sequence>
<evidence type="ECO:0000313" key="9">
    <source>
        <dbReference type="Proteomes" id="UP000576969"/>
    </source>
</evidence>
<gene>
    <name evidence="8" type="ORF">BJ991_000960</name>
</gene>
<evidence type="ECO:0000256" key="2">
    <source>
        <dbReference type="ARBA" id="ARBA00022723"/>
    </source>
</evidence>
<evidence type="ECO:0000259" key="7">
    <source>
        <dbReference type="SMART" id="SM00829"/>
    </source>
</evidence>
<keyword evidence="4 8" id="KW-0560">Oxidoreductase</keyword>
<evidence type="ECO:0000313" key="8">
    <source>
        <dbReference type="EMBL" id="NYE18932.1"/>
    </source>
</evidence>
<evidence type="ECO:0000256" key="1">
    <source>
        <dbReference type="ARBA" id="ARBA00008072"/>
    </source>
</evidence>
<keyword evidence="5" id="KW-0520">NAD</keyword>
<proteinExistence type="inferred from homology"/>
<comment type="caution">
    <text evidence="8">The sequence shown here is derived from an EMBL/GenBank/DDBJ whole genome shotgun (WGS) entry which is preliminary data.</text>
</comment>
<dbReference type="EC" id="1.1.1.1" evidence="8"/>
<dbReference type="Gene3D" id="3.90.180.10">
    <property type="entry name" value="Medium-chain alcohol dehydrogenases, catalytic domain"/>
    <property type="match status" value="1"/>
</dbReference>
<dbReference type="InterPro" id="IPR020843">
    <property type="entry name" value="ER"/>
</dbReference>
<dbReference type="Pfam" id="PF00107">
    <property type="entry name" value="ADH_zinc_N"/>
    <property type="match status" value="1"/>
</dbReference>
<dbReference type="NCBIfam" id="TIGR03989">
    <property type="entry name" value="Rxyl_3153"/>
    <property type="match status" value="1"/>
</dbReference>
<dbReference type="AlphaFoldDB" id="A0A7Y9GLY8"/>
<dbReference type="PROSITE" id="PS00059">
    <property type="entry name" value="ADH_ZINC"/>
    <property type="match status" value="1"/>
</dbReference>
<dbReference type="CDD" id="cd08279">
    <property type="entry name" value="Zn_ADH_class_III"/>
    <property type="match status" value="1"/>
</dbReference>
<dbReference type="InterPro" id="IPR013154">
    <property type="entry name" value="ADH-like_N"/>
</dbReference>
<organism evidence="8 9">
    <name type="scientific">Microbacterium immunditiarum</name>
    <dbReference type="NCBI Taxonomy" id="337480"/>
    <lineage>
        <taxon>Bacteria</taxon>
        <taxon>Bacillati</taxon>
        <taxon>Actinomycetota</taxon>
        <taxon>Actinomycetes</taxon>
        <taxon>Micrococcales</taxon>
        <taxon>Microbacteriaceae</taxon>
        <taxon>Microbacterium</taxon>
    </lineage>
</organism>
<keyword evidence="2 6" id="KW-0479">Metal-binding</keyword>
<dbReference type="GO" id="GO:0051903">
    <property type="term" value="F:S-(hydroxymethyl)glutathione dehydrogenase [NAD(P)+] activity"/>
    <property type="evidence" value="ECO:0007669"/>
    <property type="project" value="UniProtKB-EC"/>
</dbReference>
<comment type="cofactor">
    <cofactor evidence="6">
        <name>Zn(2+)</name>
        <dbReference type="ChEBI" id="CHEBI:29105"/>
    </cofactor>
</comment>
<dbReference type="InterPro" id="IPR011032">
    <property type="entry name" value="GroES-like_sf"/>
</dbReference>
<dbReference type="EC" id="1.1.1.284" evidence="8"/>
<dbReference type="Gene3D" id="3.40.50.720">
    <property type="entry name" value="NAD(P)-binding Rossmann-like Domain"/>
    <property type="match status" value="1"/>
</dbReference>
<dbReference type="GO" id="GO:0046294">
    <property type="term" value="P:formaldehyde catabolic process"/>
    <property type="evidence" value="ECO:0007669"/>
    <property type="project" value="TreeGrafter"/>
</dbReference>
<dbReference type="Pfam" id="PF08240">
    <property type="entry name" value="ADH_N"/>
    <property type="match status" value="1"/>
</dbReference>
<dbReference type="InterPro" id="IPR002328">
    <property type="entry name" value="ADH_Zn_CS"/>
</dbReference>
<keyword evidence="3 6" id="KW-0862">Zinc</keyword>